<comment type="caution">
    <text evidence="6">The sequence shown here is derived from an EMBL/GenBank/DDBJ whole genome shotgun (WGS) entry which is preliminary data.</text>
</comment>
<dbReference type="PANTHER" id="PTHR30231">
    <property type="entry name" value="DNA POLYMERASE III SUBUNIT EPSILON"/>
    <property type="match status" value="1"/>
</dbReference>
<evidence type="ECO:0000259" key="5">
    <source>
        <dbReference type="SMART" id="SM00479"/>
    </source>
</evidence>
<dbReference type="PANTHER" id="PTHR30231:SF4">
    <property type="entry name" value="PROTEIN NEN2"/>
    <property type="match status" value="1"/>
</dbReference>
<keyword evidence="2" id="KW-0378">Hydrolase</keyword>
<reference evidence="6 7" key="1">
    <citation type="submission" date="2017-07" db="EMBL/GenBank/DDBJ databases">
        <title>Draft whole genome sequences of clinical Proprionibacteriaceae strains.</title>
        <authorList>
            <person name="Bernier A.-M."/>
            <person name="Bernard K."/>
            <person name="Domingo M.-C."/>
        </authorList>
    </citation>
    <scope>NUCLEOTIDE SEQUENCE [LARGE SCALE GENOMIC DNA]</scope>
    <source>
        <strain evidence="6 7">NML 130396</strain>
    </source>
</reference>
<dbReference type="InterPro" id="IPR012337">
    <property type="entry name" value="RNaseH-like_sf"/>
</dbReference>
<gene>
    <name evidence="6" type="ORF">CGZ93_00350</name>
</gene>
<dbReference type="SUPFAM" id="SSF53098">
    <property type="entry name" value="Ribonuclease H-like"/>
    <property type="match status" value="1"/>
</dbReference>
<dbReference type="CDD" id="cd06127">
    <property type="entry name" value="DEDDh"/>
    <property type="match status" value="1"/>
</dbReference>
<dbReference type="AlphaFoldDB" id="A0A255HDF6"/>
<evidence type="ECO:0000313" key="6">
    <source>
        <dbReference type="EMBL" id="OYO24963.1"/>
    </source>
</evidence>
<evidence type="ECO:0000256" key="2">
    <source>
        <dbReference type="ARBA" id="ARBA00022801"/>
    </source>
</evidence>
<keyword evidence="7" id="KW-1185">Reference proteome</keyword>
<evidence type="ECO:0000256" key="4">
    <source>
        <dbReference type="SAM" id="MobiDB-lite"/>
    </source>
</evidence>
<feature type="compositionally biased region" description="Basic residues" evidence="4">
    <location>
        <begin position="1"/>
        <end position="12"/>
    </location>
</feature>
<feature type="region of interest" description="Disordered" evidence="4">
    <location>
        <begin position="1"/>
        <end position="32"/>
    </location>
</feature>
<dbReference type="OrthoDB" id="190275at2"/>
<sequence>MLSRFSSRRRRERQASGLPEGPLKRLLLTPTPTSDTPLAELSLLAVDVETTGLDPATDTLLGIGFVPVDGSVITLAGAGSMVLRAATEVGQSARFHGITDDQLAAGTDVAEALGRTLEAMRGRVLLAHHALLEQDFLGLACERLWGVRPQFATVDTMLLHAAILTRGDAEVTLPANAVRLWNARDRYGLPRYRAHHALTDALACAELYLAQSAEVGARTLGALQRFSR</sequence>
<dbReference type="Proteomes" id="UP000216311">
    <property type="component" value="Unassembled WGS sequence"/>
</dbReference>
<keyword evidence="3" id="KW-0269">Exonuclease</keyword>
<dbReference type="RefSeq" id="WP_094362170.1">
    <property type="nucleotide sequence ID" value="NZ_NMVQ01000001.1"/>
</dbReference>
<dbReference type="GO" id="GO:0008408">
    <property type="term" value="F:3'-5' exonuclease activity"/>
    <property type="evidence" value="ECO:0007669"/>
    <property type="project" value="TreeGrafter"/>
</dbReference>
<dbReference type="EMBL" id="NMVQ01000001">
    <property type="protein sequence ID" value="OYO24963.1"/>
    <property type="molecule type" value="Genomic_DNA"/>
</dbReference>
<name>A0A255HDF6_9ACTN</name>
<evidence type="ECO:0000256" key="3">
    <source>
        <dbReference type="ARBA" id="ARBA00022839"/>
    </source>
</evidence>
<organism evidence="6 7">
    <name type="scientific">Enemella dayhoffiae</name>
    <dbReference type="NCBI Taxonomy" id="2016507"/>
    <lineage>
        <taxon>Bacteria</taxon>
        <taxon>Bacillati</taxon>
        <taxon>Actinomycetota</taxon>
        <taxon>Actinomycetes</taxon>
        <taxon>Propionibacteriales</taxon>
        <taxon>Propionibacteriaceae</taxon>
        <taxon>Enemella</taxon>
    </lineage>
</organism>
<dbReference type="GO" id="GO:0005829">
    <property type="term" value="C:cytosol"/>
    <property type="evidence" value="ECO:0007669"/>
    <property type="project" value="TreeGrafter"/>
</dbReference>
<evidence type="ECO:0000256" key="1">
    <source>
        <dbReference type="ARBA" id="ARBA00022722"/>
    </source>
</evidence>
<evidence type="ECO:0000313" key="7">
    <source>
        <dbReference type="Proteomes" id="UP000216311"/>
    </source>
</evidence>
<dbReference type="Pfam" id="PF00929">
    <property type="entry name" value="RNase_T"/>
    <property type="match status" value="1"/>
</dbReference>
<accession>A0A255HDF6</accession>
<dbReference type="InterPro" id="IPR036397">
    <property type="entry name" value="RNaseH_sf"/>
</dbReference>
<dbReference type="SMART" id="SM00479">
    <property type="entry name" value="EXOIII"/>
    <property type="match status" value="1"/>
</dbReference>
<protein>
    <submittedName>
        <fullName evidence="6">DNA polymerase III subunit epsilon</fullName>
    </submittedName>
</protein>
<dbReference type="Gene3D" id="3.30.420.10">
    <property type="entry name" value="Ribonuclease H-like superfamily/Ribonuclease H"/>
    <property type="match status" value="1"/>
</dbReference>
<dbReference type="GO" id="GO:0003676">
    <property type="term" value="F:nucleic acid binding"/>
    <property type="evidence" value="ECO:0007669"/>
    <property type="project" value="InterPro"/>
</dbReference>
<proteinExistence type="predicted"/>
<dbReference type="InterPro" id="IPR013520">
    <property type="entry name" value="Ribonucl_H"/>
</dbReference>
<keyword evidence="1" id="KW-0540">Nuclease</keyword>
<feature type="domain" description="Exonuclease" evidence="5">
    <location>
        <begin position="42"/>
        <end position="217"/>
    </location>
</feature>